<dbReference type="InterPro" id="IPR012921">
    <property type="entry name" value="SPOC_C"/>
</dbReference>
<dbReference type="Pfam" id="PF07744">
    <property type="entry name" value="SPOC"/>
    <property type="match status" value="1"/>
</dbReference>
<feature type="compositionally biased region" description="Pro residues" evidence="1">
    <location>
        <begin position="18"/>
        <end position="36"/>
    </location>
</feature>
<feature type="compositionally biased region" description="Polar residues" evidence="1">
    <location>
        <begin position="1925"/>
        <end position="1941"/>
    </location>
</feature>
<dbReference type="PANTHER" id="PTHR21494:SF0">
    <property type="entry name" value="ACTIVATING SIGNAL COINTEGRATOR 1 COMPLEX SUBUNIT 2"/>
    <property type="match status" value="1"/>
</dbReference>
<keyword evidence="3" id="KW-1185">Reference proteome</keyword>
<feature type="compositionally biased region" description="Basic and acidic residues" evidence="1">
    <location>
        <begin position="487"/>
        <end position="496"/>
    </location>
</feature>
<protein>
    <submittedName>
        <fullName evidence="4">Uncharacterized protein LOC110772450 isoform X2</fullName>
    </submittedName>
</protein>
<feature type="compositionally biased region" description="Basic and acidic residues" evidence="1">
    <location>
        <begin position="1850"/>
        <end position="1862"/>
    </location>
</feature>
<dbReference type="GO" id="GO:0003676">
    <property type="term" value="F:nucleic acid binding"/>
    <property type="evidence" value="ECO:0007669"/>
    <property type="project" value="InterPro"/>
</dbReference>
<feature type="region of interest" description="Disordered" evidence="1">
    <location>
        <begin position="2009"/>
        <end position="2092"/>
    </location>
</feature>
<organism evidence="3 4">
    <name type="scientific">Prunus avium</name>
    <name type="common">Cherry</name>
    <name type="synonym">Cerasus avium</name>
    <dbReference type="NCBI Taxonomy" id="42229"/>
    <lineage>
        <taxon>Eukaryota</taxon>
        <taxon>Viridiplantae</taxon>
        <taxon>Streptophyta</taxon>
        <taxon>Embryophyta</taxon>
        <taxon>Tracheophyta</taxon>
        <taxon>Spermatophyta</taxon>
        <taxon>Magnoliopsida</taxon>
        <taxon>eudicotyledons</taxon>
        <taxon>Gunneridae</taxon>
        <taxon>Pentapetalae</taxon>
        <taxon>rosids</taxon>
        <taxon>fabids</taxon>
        <taxon>Rosales</taxon>
        <taxon>Rosaceae</taxon>
        <taxon>Amygdaloideae</taxon>
        <taxon>Amygdaleae</taxon>
        <taxon>Prunus</taxon>
    </lineage>
</organism>
<dbReference type="Gene3D" id="3.30.70.330">
    <property type="match status" value="1"/>
</dbReference>
<name>A0A6P5U071_PRUAV</name>
<dbReference type="InterPro" id="IPR041800">
    <property type="entry name" value="ASCC2_CUE"/>
</dbReference>
<dbReference type="InterPro" id="IPR052586">
    <property type="entry name" value="ASCC2"/>
</dbReference>
<dbReference type="CDD" id="cd21546">
    <property type="entry name" value="SPOC_FPA-like"/>
    <property type="match status" value="1"/>
</dbReference>
<dbReference type="CDD" id="cd00590">
    <property type="entry name" value="RRM_SF"/>
    <property type="match status" value="1"/>
</dbReference>
<feature type="compositionally biased region" description="Basic and acidic residues" evidence="1">
    <location>
        <begin position="2032"/>
        <end position="2046"/>
    </location>
</feature>
<dbReference type="Pfam" id="PF02845">
    <property type="entry name" value="CUE"/>
    <property type="match status" value="1"/>
</dbReference>
<evidence type="ECO:0000313" key="4">
    <source>
        <dbReference type="RefSeq" id="XP_021832580.1"/>
    </source>
</evidence>
<dbReference type="PANTHER" id="PTHR21494">
    <property type="entry name" value="ACTIVATING SIGNAL COINTEGRATOR 1 COMPLEX SUBUNIT 2 ASC-1 COMPLEX SUBUNIT P100"/>
    <property type="match status" value="1"/>
</dbReference>
<dbReference type="SMART" id="SM00546">
    <property type="entry name" value="CUE"/>
    <property type="match status" value="1"/>
</dbReference>
<evidence type="ECO:0000313" key="3">
    <source>
        <dbReference type="Proteomes" id="UP000515124"/>
    </source>
</evidence>
<dbReference type="SUPFAM" id="SSF54928">
    <property type="entry name" value="RNA-binding domain, RBD"/>
    <property type="match status" value="1"/>
</dbReference>
<feature type="region of interest" description="Disordered" evidence="1">
    <location>
        <begin position="291"/>
        <end position="320"/>
    </location>
</feature>
<dbReference type="InterPro" id="IPR035979">
    <property type="entry name" value="RBD_domain_sf"/>
</dbReference>
<feature type="compositionally biased region" description="Low complexity" evidence="1">
    <location>
        <begin position="1266"/>
        <end position="1277"/>
    </location>
</feature>
<dbReference type="PROSITE" id="PS51140">
    <property type="entry name" value="CUE"/>
    <property type="match status" value="1"/>
</dbReference>
<feature type="compositionally biased region" description="Polar residues" evidence="1">
    <location>
        <begin position="471"/>
        <end position="486"/>
    </location>
</feature>
<reference evidence="4" key="1">
    <citation type="submission" date="2025-08" db="UniProtKB">
        <authorList>
            <consortium name="RefSeq"/>
        </authorList>
    </citation>
    <scope>IDENTIFICATION</scope>
</reference>
<feature type="region of interest" description="Disordered" evidence="1">
    <location>
        <begin position="471"/>
        <end position="501"/>
    </location>
</feature>
<accession>A0A6P5U071</accession>
<gene>
    <name evidence="4" type="primary">LOC110772450</name>
</gene>
<evidence type="ECO:0000259" key="2">
    <source>
        <dbReference type="PROSITE" id="PS51140"/>
    </source>
</evidence>
<sequence>MASGEQPPKKRKLYEAQPEPPSSPPLSQPPPPPPQTLAPAPSVGAPQSNEEILNKRRHRDEIRSVYECYKRIKFCLSKNDSALTPELEQAYLSLITASRGCTSVQRIVADLIPRYASKCPTALEAAAKVVINMYNWSMAVINRGEDAESVAFQTAKSCILGLSDICCTASSVAPTSSVIRGICSTVFQNVLTFFISTFEGKDVFMIVGKETVRIQDSSEIFSELKHKISDENESSPIKLSKLCALSLLWIFFCYPKELFSAWFELFKSSASEGVLKGQYFLSQMTSRLDNDGGYPLGKTGDEPKSSTGYSESSTRRDEVSSEQLASDGAQVCGVVSTVKNSCLLGLVLSKDPSLRSWIFSKYKKLCKLQSFKELSDIKSSLEDVFKSFVEQMDVEDNQVDSDEDDSDPSRFIERAYLVPRFSNQHETCSELFGKDSNLRPNGGSYDDVYSDRVSSLNLKPRSSIIPLETNIVGSNQDSGGTRSTNCEIREHGDMSHGRSSVPRDLMNHQVLSPVTRSPLDFRSNSFDGRKHVHLEKNQDAMDFGSPLLRSSSGGVNSSFESPKPHLVSPYTSTPTQPHLVSPYTSTTTQIVWCSDGDTGAMDIFSASKQLWLGFSGSDASEAHVRFQLERFGVIEQFIFFPIKGFALVEYRNILDAVKAREYMRGHFPWHIKFMDIGLGTRGAMNGVAVGSSCHVYVGNVLSQWAKDEILHESRKVLYKGPYMITDLSNEGALLMEFDTPEEAAAVMAHLRQHRKERSNYRPPYSAGPTNVVISQIDGARSVLTPTHRSNNPGNMSSGHVAAPFSVNHDSHPMELVSPRVKSENQGNSVQSGYTFQSNRAVTGSTEMLEAGTQKVDGYDNNIAVVDPSQGGSHVASHATEQNWMYAKPGTELHSAPGSIPCVPVPTQGPSVPPPPQIQSSPFIRPIYLPPNSSWDPRGVNHNPPLNPISPGVMPNNFHGNAIVSPFIPASVTPLAQVQGTPAHQFDLMFSVPTVPPPLSSLPPPLPEMPPPLPPSPPPLPQSQPPFVPPPPHSPPPPLPVPESSGVESSGRCLQYRWQGVLCKSGVQYCTVYASRVDSDICKYSNAISEPVEWPAKLDMTKRTDFRHVKSTFTSTPPHKREVCRLIPASAGDHKGFQDFISYLKQRECSGVIKIPAVKSLWARLLFILPHSNDTCSMLSIAPTPPDSLIALILPKETNFDWRCINSIGFFYKDMSNRHAQTRQPGNKGFAKTQKVFVPKNQDHNPGPKEPTLSSSLRQSLATQSNAETATVAAAAPSASRVRMGEKGEWVSSRAHGGNFVNYLPQDEAVAAGLGADEGGLDALQSQRVVDLLNRELSRLLKLNPKEFWRQVASDTSLHEFLDSFLQFRSRWYDFPHRGAKQMVAGVIVGEFELSRRVFMALYRISSNRDPGARAADSLSPKDHEVLLQEKKLLDLPKLLDICAIYGHENEDLTRVLVGNAVKAHTRIHDNLTAAASHFLSIVQTMYQRSSTALEALFSSGNPGDQGPGLLTDLLEVMDFINDAIVSMDALLTAYEPSAVFFLCPVETSYGNDALLSTLARLHDSLLPSLQRGFRIISSSTASEDKMVSNIAISLKMLSMRIVKFGWKLLDLCYLSEEVFKDNLPIPSAAEMFPAKIEDPFIRADILVQTLREINGISVCAQENQNRQTFLQNVEKNFNILSKMENLQNNGWIVVDDEQLGYVSGILMSSHKVIVKEHPSTTVPLTNNKVQIDEDVAIVESRISQIKDLFPDYGKGFLAACLEAYNQNPEEVIQRILEGTLHKDLQSLDTSLETMPVSKNATVSRNDKGKGKLVEFTAPPATNTVAVARDKPNSSSSVSSSSTQGRFVRKSKTDLPDSDILDNRNEEYTAKTAALISKYEDEYEDEYDDSFDDLGLSVADSGVGESEIFSEKSSSNMGRPFEKQNESSSRSAPSSKWGSRQKPQYYVKDGKNYSYKVAGSIAVANAGEASLITEAQQDMIHGLGRGGNLPLGAVKKLTEYSEEQNKQFDIPQMEGRGRGFIGNARGRGRRGGRQRDSSEEQDNKQNDTYEVEGQENTENQRGGRGRGRRGGGGGRNFRKDRAMNKHFSGLGGS</sequence>
<feature type="compositionally biased region" description="Polar residues" evidence="1">
    <location>
        <begin position="1251"/>
        <end position="1265"/>
    </location>
</feature>
<feature type="region of interest" description="Disordered" evidence="1">
    <location>
        <begin position="1828"/>
        <end position="1862"/>
    </location>
</feature>
<feature type="region of interest" description="Disordered" evidence="1">
    <location>
        <begin position="1000"/>
        <end position="1045"/>
    </location>
</feature>
<feature type="region of interest" description="Disordered" evidence="1">
    <location>
        <begin position="1236"/>
        <end position="1277"/>
    </location>
</feature>
<dbReference type="CDD" id="cd14364">
    <property type="entry name" value="CUE_ASCC2"/>
    <property type="match status" value="1"/>
</dbReference>
<dbReference type="Proteomes" id="UP000515124">
    <property type="component" value="Unplaced"/>
</dbReference>
<dbReference type="SUPFAM" id="SSF46934">
    <property type="entry name" value="UBA-like"/>
    <property type="match status" value="1"/>
</dbReference>
<dbReference type="RefSeq" id="XP_021832580.1">
    <property type="nucleotide sequence ID" value="XM_021976888.1"/>
</dbReference>
<dbReference type="InterPro" id="IPR012677">
    <property type="entry name" value="Nucleotide-bd_a/b_plait_sf"/>
</dbReference>
<evidence type="ECO:0000256" key="1">
    <source>
        <dbReference type="SAM" id="MobiDB-lite"/>
    </source>
</evidence>
<dbReference type="Gene3D" id="1.10.8.10">
    <property type="entry name" value="DNA helicase RuvA subunit, C-terminal domain"/>
    <property type="match status" value="1"/>
</dbReference>
<dbReference type="InterPro" id="IPR003892">
    <property type="entry name" value="CUE"/>
</dbReference>
<feature type="region of interest" description="Disordered" evidence="1">
    <location>
        <begin position="553"/>
        <end position="574"/>
    </location>
</feature>
<dbReference type="GeneID" id="110772450"/>
<feature type="region of interest" description="Disordered" evidence="1">
    <location>
        <begin position="1906"/>
        <end position="1942"/>
    </location>
</feature>
<proteinExistence type="predicted"/>
<feature type="region of interest" description="Disordered" evidence="1">
    <location>
        <begin position="1"/>
        <end position="56"/>
    </location>
</feature>
<feature type="domain" description="CUE" evidence="2">
    <location>
        <begin position="1737"/>
        <end position="1780"/>
    </location>
</feature>
<dbReference type="GO" id="GO:0043130">
    <property type="term" value="F:ubiquitin binding"/>
    <property type="evidence" value="ECO:0007669"/>
    <property type="project" value="InterPro"/>
</dbReference>
<feature type="compositionally biased region" description="Pro residues" evidence="1">
    <location>
        <begin position="1000"/>
        <end position="1040"/>
    </location>
</feature>
<dbReference type="InterPro" id="IPR009060">
    <property type="entry name" value="UBA-like_sf"/>
</dbReference>